<accession>E0XW85</accession>
<evidence type="ECO:0000313" key="1">
    <source>
        <dbReference type="EMBL" id="ADI18676.1"/>
    </source>
</evidence>
<reference evidence="1" key="1">
    <citation type="journal article" date="2011" name="Environ. Microbiol.">
        <title>Time-series analyses of Monterey Bay coastal microbial picoplankton using a 'genome proxy' microarray.</title>
        <authorList>
            <person name="Rich V.I."/>
            <person name="Pham V.D."/>
            <person name="Eppley J."/>
            <person name="Shi Y."/>
            <person name="DeLong E.F."/>
        </authorList>
    </citation>
    <scope>NUCLEOTIDE SEQUENCE</scope>
</reference>
<sequence>MLAELVEHGHQPVYREAAKLHIADAGEIGVADAGSRLGFTRGQAFFVEHPDDAGGEERLGLLHVGIGTPEIAEHVATAAHQLKIVVLFRHDSSSFFNRFSRSRMRSRSFRLWGPAPLPCRPELRARLAKINQGDEIEPTTPPECLTSEG</sequence>
<organism evidence="1">
    <name type="scientific">uncultured Acidobacteria bacterium HF4000_26D02</name>
    <dbReference type="NCBI Taxonomy" id="710731"/>
    <lineage>
        <taxon>Bacteria</taxon>
        <taxon>Pseudomonadati</taxon>
        <taxon>Acidobacteriota</taxon>
        <taxon>environmental samples</taxon>
    </lineage>
</organism>
<protein>
    <submittedName>
        <fullName evidence="1">Uncharacterized protein</fullName>
    </submittedName>
</protein>
<proteinExistence type="predicted"/>
<dbReference type="EMBL" id="GU474896">
    <property type="protein sequence ID" value="ADI18676.1"/>
    <property type="molecule type" value="Genomic_DNA"/>
</dbReference>
<name>E0XW85_9BACT</name>
<dbReference type="AlphaFoldDB" id="E0XW85"/>